<evidence type="ECO:0000313" key="2">
    <source>
        <dbReference type="EnsemblPlants" id="QL11p009033:mrna:CDS:1"/>
    </source>
</evidence>
<dbReference type="EMBL" id="LRBV02000011">
    <property type="status" value="NOT_ANNOTATED_CDS"/>
    <property type="molecule type" value="Genomic_DNA"/>
</dbReference>
<evidence type="ECO:0000313" key="3">
    <source>
        <dbReference type="Proteomes" id="UP000594261"/>
    </source>
</evidence>
<dbReference type="Gene3D" id="3.30.420.10">
    <property type="entry name" value="Ribonuclease H-like superfamily/Ribonuclease H"/>
    <property type="match status" value="1"/>
</dbReference>
<feature type="domain" description="Reverse transcriptase" evidence="1">
    <location>
        <begin position="1"/>
        <end position="160"/>
    </location>
</feature>
<dbReference type="Pfam" id="PF00078">
    <property type="entry name" value="RVT_1"/>
    <property type="match status" value="1"/>
</dbReference>
<evidence type="ECO:0000259" key="1">
    <source>
        <dbReference type="PROSITE" id="PS50878"/>
    </source>
</evidence>
<dbReference type="Pfam" id="PF13966">
    <property type="entry name" value="zf-RVT"/>
    <property type="match status" value="1"/>
</dbReference>
<dbReference type="InterPro" id="IPR012337">
    <property type="entry name" value="RNaseH-like_sf"/>
</dbReference>
<dbReference type="SUPFAM" id="SSF53098">
    <property type="entry name" value="Ribonuclease H-like"/>
    <property type="match status" value="1"/>
</dbReference>
<dbReference type="GO" id="GO:0003676">
    <property type="term" value="F:nucleic acid binding"/>
    <property type="evidence" value="ECO:0007669"/>
    <property type="project" value="InterPro"/>
</dbReference>
<dbReference type="InterPro" id="IPR002156">
    <property type="entry name" value="RNaseH_domain"/>
</dbReference>
<keyword evidence="3" id="KW-1185">Reference proteome</keyword>
<dbReference type="OMA" id="EDINWRR"/>
<dbReference type="InParanoid" id="A0A7N2MU32"/>
<dbReference type="CDD" id="cd06222">
    <property type="entry name" value="RNase_H_like"/>
    <property type="match status" value="1"/>
</dbReference>
<dbReference type="InterPro" id="IPR043502">
    <property type="entry name" value="DNA/RNA_pol_sf"/>
</dbReference>
<dbReference type="PROSITE" id="PS50878">
    <property type="entry name" value="RT_POL"/>
    <property type="match status" value="1"/>
</dbReference>
<reference evidence="2 3" key="1">
    <citation type="journal article" date="2016" name="G3 (Bethesda)">
        <title>First Draft Assembly and Annotation of the Genome of a California Endemic Oak Quercus lobata Nee (Fagaceae).</title>
        <authorList>
            <person name="Sork V.L."/>
            <person name="Fitz-Gibbon S.T."/>
            <person name="Puiu D."/>
            <person name="Crepeau M."/>
            <person name="Gugger P.F."/>
            <person name="Sherman R."/>
            <person name="Stevens K."/>
            <person name="Langley C.H."/>
            <person name="Pellegrini M."/>
            <person name="Salzberg S.L."/>
        </authorList>
    </citation>
    <scope>NUCLEOTIDE SEQUENCE [LARGE SCALE GENOMIC DNA]</scope>
    <source>
        <strain evidence="2 3">cv. SW786</strain>
    </source>
</reference>
<proteinExistence type="predicted"/>
<sequence length="768" mass="88149">MGFNERWIQLIMGCVKTVSYSVLVNGEPCGMIQPTRGIRQGDPLSPFLFLLCTEGLNGLIKKAENNGEIHGFSLCRRGPKLTHLLFADDSLLFCRATIEECEKVLEVLNMYEEASGQKVNKNKTALFFSKCTPSDVRHEIKVAFGVPEIMQYERYLGLPSFVGKRKKASFNYIKEKIWRKLQGWEGKLLSQAGREVLLKSIIQAIPTYTMGCFKLPIGLCHEIEALIKKFWWGQRGDRRKIHWVKWEEMTKSKSVGGMGFRDLTMYNDSLLAKQAWRLLHNKTSLFYKVFKARFFPNTTIMEAVDSRMGSYAWKSILRGRDVIQRGATWRVGNGEKINIWQQRWLPRKHPPYLPICPIQDFENSSVSCLIDQSTRQWKADLVDGLFNEEDAELVKSIPLSQGEAEDVLFWPYTKNGVYTCKSGYRFLKEEAEREVTNQVPPLRDKNMWKAIWSMQVPQKVKMFIWRARRNAIPTKHALMRRTITEDSTCERCQSDVEDPLHALWTCTKLDVVWNDHAEWDFRNSTGFLDFKQLVSWLITEGKNLNLFALTAWSVWNQRNRARLQEPANDLQQIAVAAKSRLDDFYMSIQRRDSQGRRATHTAQSHWRPPPREVVKVNFDGATCSQEKTSGVGVVVRDMNGLVLASCAKRIHQSVKAMEIEAMAAATALTFAKDLGFQRLILEGDSLEVIQALLERTETLTPTGLLLEDVRSLSQNFDLLLYSHTKRDGNAVAHSLAKYALRIPDFLAWMEDVPTHIQSIVQADLALLH</sequence>
<dbReference type="SUPFAM" id="SSF56672">
    <property type="entry name" value="DNA/RNA polymerases"/>
    <property type="match status" value="1"/>
</dbReference>
<dbReference type="GO" id="GO:0004523">
    <property type="term" value="F:RNA-DNA hybrid ribonuclease activity"/>
    <property type="evidence" value="ECO:0007669"/>
    <property type="project" value="InterPro"/>
</dbReference>
<name>A0A7N2MU32_QUELO</name>
<reference evidence="2" key="2">
    <citation type="submission" date="2021-01" db="UniProtKB">
        <authorList>
            <consortium name="EnsemblPlants"/>
        </authorList>
    </citation>
    <scope>IDENTIFICATION</scope>
</reference>
<dbReference type="PANTHER" id="PTHR33116:SF86">
    <property type="entry name" value="REVERSE TRANSCRIPTASE DOMAIN-CONTAINING PROTEIN"/>
    <property type="match status" value="1"/>
</dbReference>
<dbReference type="Pfam" id="PF13456">
    <property type="entry name" value="RVT_3"/>
    <property type="match status" value="1"/>
</dbReference>
<organism evidence="2 3">
    <name type="scientific">Quercus lobata</name>
    <name type="common">Valley oak</name>
    <dbReference type="NCBI Taxonomy" id="97700"/>
    <lineage>
        <taxon>Eukaryota</taxon>
        <taxon>Viridiplantae</taxon>
        <taxon>Streptophyta</taxon>
        <taxon>Embryophyta</taxon>
        <taxon>Tracheophyta</taxon>
        <taxon>Spermatophyta</taxon>
        <taxon>Magnoliopsida</taxon>
        <taxon>eudicotyledons</taxon>
        <taxon>Gunneridae</taxon>
        <taxon>Pentapetalae</taxon>
        <taxon>rosids</taxon>
        <taxon>fabids</taxon>
        <taxon>Fagales</taxon>
        <taxon>Fagaceae</taxon>
        <taxon>Quercus</taxon>
    </lineage>
</organism>
<dbReference type="PANTHER" id="PTHR33116">
    <property type="entry name" value="REVERSE TRANSCRIPTASE ZINC-BINDING DOMAIN-CONTAINING PROTEIN-RELATED-RELATED"/>
    <property type="match status" value="1"/>
</dbReference>
<dbReference type="AlphaFoldDB" id="A0A7N2MU32"/>
<dbReference type="InterPro" id="IPR036397">
    <property type="entry name" value="RNaseH_sf"/>
</dbReference>
<dbReference type="Proteomes" id="UP000594261">
    <property type="component" value="Chromosome 11"/>
</dbReference>
<dbReference type="InterPro" id="IPR000477">
    <property type="entry name" value="RT_dom"/>
</dbReference>
<dbReference type="InterPro" id="IPR026960">
    <property type="entry name" value="RVT-Znf"/>
</dbReference>
<dbReference type="Gramene" id="QL11p009033:mrna">
    <property type="protein sequence ID" value="QL11p009033:mrna:CDS:1"/>
    <property type="gene ID" value="QL11p009033"/>
</dbReference>
<accession>A0A7N2MU32</accession>
<dbReference type="EnsemblPlants" id="QL11p009033:mrna">
    <property type="protein sequence ID" value="QL11p009033:mrna:CDS:1"/>
    <property type="gene ID" value="QL11p009033"/>
</dbReference>
<protein>
    <recommendedName>
        <fullName evidence="1">Reverse transcriptase domain-containing protein</fullName>
    </recommendedName>
</protein>
<dbReference type="InterPro" id="IPR044730">
    <property type="entry name" value="RNase_H-like_dom_plant"/>
</dbReference>